<comment type="similarity">
    <text evidence="2 6">Belongs to the zinc-containing alcohol dehydrogenase family.</text>
</comment>
<dbReference type="Proteomes" id="UP000182204">
    <property type="component" value="Chromosome"/>
</dbReference>
<protein>
    <submittedName>
        <fullName evidence="8">NADP-dependent alcohol dehydrogenase</fullName>
        <ecNumber evidence="8">1.1.1.2</ecNumber>
    </submittedName>
</protein>
<dbReference type="InterPro" id="IPR011032">
    <property type="entry name" value="GroES-like_sf"/>
</dbReference>
<dbReference type="Gene3D" id="3.90.180.10">
    <property type="entry name" value="Medium-chain alcohol dehydrogenases, catalytic domain"/>
    <property type="match status" value="1"/>
</dbReference>
<keyword evidence="4 6" id="KW-0862">Zinc</keyword>
<evidence type="ECO:0000259" key="7">
    <source>
        <dbReference type="SMART" id="SM00829"/>
    </source>
</evidence>
<dbReference type="PROSITE" id="PS00059">
    <property type="entry name" value="ADH_ZINC"/>
    <property type="match status" value="1"/>
</dbReference>
<sequence>MKGFAMLSINKLGWIEKGNPKAGPYDAIVRPLAISPCTSDIHTVFEGALGDRHNMILGHESVGEVIEIGSEVKDFKPGDKVIVPAITPDWRSLEVQAGFHQHSNGMLAGWKFSNFKDGVFAELFHVNDADMNLAILPDNISLESAVMITDMMTTGFHGAELADIQLGSSVVVIGIGAVGLMAIAGAKLRGAGRIIGVGSRPICVEAAKFYGASDIVNYKNGDIVKQVLELTNGKGVNRVIMAGGGADTLAQAVAMVKPGGVISNVNYHGTGEILPIPRVEWGCGMAHKSIRGGLCPGGRLRMEMLADLVKYKRVDLSKLVTHVFEGYDNIEKALLLMKDKPKDLIKPVVILNK</sequence>
<keyword evidence="5 8" id="KW-0560">Oxidoreductase</keyword>
<dbReference type="InterPro" id="IPR013149">
    <property type="entry name" value="ADH-like_C"/>
</dbReference>
<dbReference type="GO" id="GO:0008106">
    <property type="term" value="F:alcohol dehydrogenase (NADP+) activity"/>
    <property type="evidence" value="ECO:0007669"/>
    <property type="project" value="UniProtKB-EC"/>
</dbReference>
<dbReference type="Gene3D" id="3.40.50.720">
    <property type="entry name" value="NAD(P)-binding Rossmann-like Domain"/>
    <property type="match status" value="1"/>
</dbReference>
<comment type="cofactor">
    <cofactor evidence="1 6">
        <name>Zn(2+)</name>
        <dbReference type="ChEBI" id="CHEBI:29105"/>
    </cofactor>
</comment>
<dbReference type="SMART" id="SM00829">
    <property type="entry name" value="PKS_ER"/>
    <property type="match status" value="1"/>
</dbReference>
<keyword evidence="3 6" id="KW-0479">Metal-binding</keyword>
<dbReference type="InterPro" id="IPR020843">
    <property type="entry name" value="ER"/>
</dbReference>
<dbReference type="PANTHER" id="PTHR42813:SF4">
    <property type="entry name" value="NADP-DEPENDENT ISOPROPANOL DEHYDROGENASE"/>
    <property type="match status" value="1"/>
</dbReference>
<dbReference type="InterPro" id="IPR002328">
    <property type="entry name" value="ADH_Zn_CS"/>
</dbReference>
<evidence type="ECO:0000256" key="4">
    <source>
        <dbReference type="ARBA" id="ARBA00022833"/>
    </source>
</evidence>
<evidence type="ECO:0000256" key="5">
    <source>
        <dbReference type="ARBA" id="ARBA00023002"/>
    </source>
</evidence>
<dbReference type="AlphaFoldDB" id="A0A1L3NFH6"/>
<evidence type="ECO:0000256" key="3">
    <source>
        <dbReference type="ARBA" id="ARBA00022723"/>
    </source>
</evidence>
<feature type="domain" description="Enoyl reductase (ER)" evidence="7">
    <location>
        <begin position="7"/>
        <end position="350"/>
    </location>
</feature>
<dbReference type="Pfam" id="PF08240">
    <property type="entry name" value="ADH_N"/>
    <property type="match status" value="1"/>
</dbReference>
<proteinExistence type="inferred from homology"/>
<dbReference type="InterPro" id="IPR013154">
    <property type="entry name" value="ADH-like_N"/>
</dbReference>
<dbReference type="EMBL" id="CP013243">
    <property type="protein sequence ID" value="APH14868.1"/>
    <property type="molecule type" value="Genomic_DNA"/>
</dbReference>
<organism evidence="8 9">
    <name type="scientific">Clostridium sporogenes</name>
    <dbReference type="NCBI Taxonomy" id="1509"/>
    <lineage>
        <taxon>Bacteria</taxon>
        <taxon>Bacillati</taxon>
        <taxon>Bacillota</taxon>
        <taxon>Clostridia</taxon>
        <taxon>Eubacteriales</taxon>
        <taxon>Clostridiaceae</taxon>
        <taxon>Clostridium</taxon>
    </lineage>
</organism>
<reference evidence="8 9" key="1">
    <citation type="submission" date="2015-11" db="EMBL/GenBank/DDBJ databases">
        <authorList>
            <person name="Hill K.K."/>
            <person name="Shirey T.B."/>
            <person name="Raphael B."/>
            <person name="Daligault H.E."/>
            <person name="Davenport K.W."/>
            <person name="Bruce D.C."/>
            <person name="Foley B.T."/>
            <person name="Johnson S.L."/>
        </authorList>
    </citation>
    <scope>NUCLEOTIDE SEQUENCE [LARGE SCALE GENOMIC DNA]</scope>
    <source>
        <strain evidence="8 9">CDC_1632</strain>
    </source>
</reference>
<evidence type="ECO:0000256" key="2">
    <source>
        <dbReference type="ARBA" id="ARBA00008072"/>
    </source>
</evidence>
<dbReference type="PANTHER" id="PTHR42813">
    <property type="entry name" value="ZINC-TYPE ALCOHOL DEHYDROGENASE-LIKE"/>
    <property type="match status" value="1"/>
</dbReference>
<evidence type="ECO:0000313" key="9">
    <source>
        <dbReference type="Proteomes" id="UP000182204"/>
    </source>
</evidence>
<name>A0A1L3NFH6_CLOSG</name>
<evidence type="ECO:0000313" key="8">
    <source>
        <dbReference type="EMBL" id="APH14868.1"/>
    </source>
</evidence>
<dbReference type="InterPro" id="IPR036291">
    <property type="entry name" value="NAD(P)-bd_dom_sf"/>
</dbReference>
<evidence type="ECO:0000256" key="1">
    <source>
        <dbReference type="ARBA" id="ARBA00001947"/>
    </source>
</evidence>
<dbReference type="SUPFAM" id="SSF51735">
    <property type="entry name" value="NAD(P)-binding Rossmann-fold domains"/>
    <property type="match status" value="1"/>
</dbReference>
<dbReference type="Pfam" id="PF00107">
    <property type="entry name" value="ADH_zinc_N"/>
    <property type="match status" value="1"/>
</dbReference>
<gene>
    <name evidence="8" type="primary">adh</name>
    <name evidence="8" type="ORF">NPD5_3028</name>
</gene>
<accession>A0A1L3NFH6</accession>
<dbReference type="SUPFAM" id="SSF50129">
    <property type="entry name" value="GroES-like"/>
    <property type="match status" value="1"/>
</dbReference>
<dbReference type="GO" id="GO:0008270">
    <property type="term" value="F:zinc ion binding"/>
    <property type="evidence" value="ECO:0007669"/>
    <property type="project" value="InterPro"/>
</dbReference>
<dbReference type="EC" id="1.1.1.2" evidence="8"/>
<dbReference type="RefSeq" id="WP_072586409.1">
    <property type="nucleotide sequence ID" value="NZ_CP013243.1"/>
</dbReference>
<evidence type="ECO:0000256" key="6">
    <source>
        <dbReference type="RuleBase" id="RU361277"/>
    </source>
</evidence>
<dbReference type="CDD" id="cd08285">
    <property type="entry name" value="NADP_ADH"/>
    <property type="match status" value="1"/>
</dbReference>